<evidence type="ECO:0000259" key="7">
    <source>
        <dbReference type="PROSITE" id="PS50863"/>
    </source>
</evidence>
<proteinExistence type="predicted"/>
<dbReference type="GO" id="GO:0005634">
    <property type="term" value="C:nucleus"/>
    <property type="evidence" value="ECO:0007669"/>
    <property type="project" value="UniProtKB-SubCell"/>
</dbReference>
<organism evidence="8 9">
    <name type="scientific">Microthlaspi erraticum</name>
    <dbReference type="NCBI Taxonomy" id="1685480"/>
    <lineage>
        <taxon>Eukaryota</taxon>
        <taxon>Viridiplantae</taxon>
        <taxon>Streptophyta</taxon>
        <taxon>Embryophyta</taxon>
        <taxon>Tracheophyta</taxon>
        <taxon>Spermatophyta</taxon>
        <taxon>Magnoliopsida</taxon>
        <taxon>eudicotyledons</taxon>
        <taxon>Gunneridae</taxon>
        <taxon>Pentapetalae</taxon>
        <taxon>rosids</taxon>
        <taxon>malvids</taxon>
        <taxon>Brassicales</taxon>
        <taxon>Brassicaceae</taxon>
        <taxon>Coluteocarpeae</taxon>
        <taxon>Microthlaspi</taxon>
    </lineage>
</organism>
<evidence type="ECO:0000313" key="9">
    <source>
        <dbReference type="Proteomes" id="UP000467841"/>
    </source>
</evidence>
<accession>A0A6D2L6Q0</accession>
<evidence type="ECO:0000256" key="6">
    <source>
        <dbReference type="SAM" id="MobiDB-lite"/>
    </source>
</evidence>
<dbReference type="InterPro" id="IPR015300">
    <property type="entry name" value="DNA-bd_pseudobarrel_sf"/>
</dbReference>
<dbReference type="Pfam" id="PF02362">
    <property type="entry name" value="B3"/>
    <property type="match status" value="1"/>
</dbReference>
<protein>
    <recommendedName>
        <fullName evidence="7">TF-B3 domain-containing protein</fullName>
    </recommendedName>
</protein>
<evidence type="ECO:0000256" key="2">
    <source>
        <dbReference type="ARBA" id="ARBA00023015"/>
    </source>
</evidence>
<gene>
    <name evidence="8" type="ORF">MERR_LOCUS49619</name>
</gene>
<keyword evidence="4" id="KW-0804">Transcription</keyword>
<evidence type="ECO:0000256" key="5">
    <source>
        <dbReference type="ARBA" id="ARBA00023242"/>
    </source>
</evidence>
<dbReference type="AlphaFoldDB" id="A0A6D2L6Q0"/>
<dbReference type="Gene3D" id="2.40.330.10">
    <property type="entry name" value="DNA-binding pseudobarrel domain"/>
    <property type="match status" value="1"/>
</dbReference>
<feature type="region of interest" description="Disordered" evidence="6">
    <location>
        <begin position="171"/>
        <end position="190"/>
    </location>
</feature>
<keyword evidence="3" id="KW-0238">DNA-binding</keyword>
<evidence type="ECO:0000256" key="1">
    <source>
        <dbReference type="ARBA" id="ARBA00004123"/>
    </source>
</evidence>
<evidence type="ECO:0000256" key="4">
    <source>
        <dbReference type="ARBA" id="ARBA00023163"/>
    </source>
</evidence>
<feature type="compositionally biased region" description="Acidic residues" evidence="6">
    <location>
        <begin position="115"/>
        <end position="142"/>
    </location>
</feature>
<comment type="caution">
    <text evidence="8">The sequence shown here is derived from an EMBL/GenBank/DDBJ whole genome shotgun (WGS) entry which is preliminary data.</text>
</comment>
<dbReference type="InterPro" id="IPR050655">
    <property type="entry name" value="Plant_B3_domain"/>
</dbReference>
<feature type="domain" description="TF-B3" evidence="7">
    <location>
        <begin position="7"/>
        <end position="101"/>
    </location>
</feature>
<dbReference type="SUPFAM" id="SSF101936">
    <property type="entry name" value="DNA-binding pseudobarrel domain"/>
    <property type="match status" value="2"/>
</dbReference>
<dbReference type="SMART" id="SM01019">
    <property type="entry name" value="B3"/>
    <property type="match status" value="1"/>
</dbReference>
<dbReference type="EMBL" id="CACVBM020001940">
    <property type="protein sequence ID" value="CAA7062383.1"/>
    <property type="molecule type" value="Genomic_DNA"/>
</dbReference>
<feature type="region of interest" description="Disordered" evidence="6">
    <location>
        <begin position="113"/>
        <end position="142"/>
    </location>
</feature>
<dbReference type="PROSITE" id="PS50863">
    <property type="entry name" value="B3"/>
    <property type="match status" value="1"/>
</dbReference>
<comment type="subcellular location">
    <subcellularLocation>
        <location evidence="1">Nucleus</location>
    </subcellularLocation>
</comment>
<dbReference type="PANTHER" id="PTHR31920:SF47">
    <property type="entry name" value="GENOME ASSEMBLY, CHROMOSOME: A02"/>
    <property type="match status" value="1"/>
</dbReference>
<keyword evidence="9" id="KW-1185">Reference proteome</keyword>
<dbReference type="Proteomes" id="UP000467841">
    <property type="component" value="Unassembled WGS sequence"/>
</dbReference>
<dbReference type="PANTHER" id="PTHR31920">
    <property type="entry name" value="B3 DOMAIN-CONTAINING"/>
    <property type="match status" value="1"/>
</dbReference>
<keyword evidence="5" id="KW-0539">Nucleus</keyword>
<dbReference type="CDD" id="cd10017">
    <property type="entry name" value="B3_DNA"/>
    <property type="match status" value="1"/>
</dbReference>
<reference evidence="8" key="1">
    <citation type="submission" date="2020-01" db="EMBL/GenBank/DDBJ databases">
        <authorList>
            <person name="Mishra B."/>
        </authorList>
    </citation>
    <scope>NUCLEOTIDE SEQUENCE [LARGE SCALE GENOMIC DNA]</scope>
</reference>
<name>A0A6D2L6Q0_9BRAS</name>
<evidence type="ECO:0000313" key="8">
    <source>
        <dbReference type="EMBL" id="CAA7062383.1"/>
    </source>
</evidence>
<dbReference type="GO" id="GO:0003677">
    <property type="term" value="F:DNA binding"/>
    <property type="evidence" value="ECO:0007669"/>
    <property type="project" value="UniProtKB-KW"/>
</dbReference>
<keyword evidence="2" id="KW-0805">Transcription regulation</keyword>
<sequence length="293" mass="33434">MVFSPYPDLLKTFNSQTLSQRLVIPSDYRQYYPTPLPQTAVIRKAEGIFWTVKWTIGQDETISFEDGWHKFVTDHRLIDGDILSFTYDGSRSFWVRIYRNGLILKAETPIKVQEISDDDDDDDSGDDEDVDYDPDKGEDSDEQMVISLSLESSSSEEDCINDIDTTSSKVNNARFEKGESSQKKRAASINDPDMYLDDPTNPCFIAASSCSKRLVIAAQVIKDYNLKFGGTVNLIDQFGELKAKVGEWNDRFVAFEWDKIYKRNGARRDDTIICEIIRQGGVVQSIKPHFIMK</sequence>
<evidence type="ECO:0000256" key="3">
    <source>
        <dbReference type="ARBA" id="ARBA00023125"/>
    </source>
</evidence>
<dbReference type="InterPro" id="IPR003340">
    <property type="entry name" value="B3_DNA-bd"/>
</dbReference>
<dbReference type="OrthoDB" id="590488at2759"/>